<organism evidence="11 12">
    <name type="scientific">Bodo saltans</name>
    <name type="common">Flagellated protozoan</name>
    <dbReference type="NCBI Taxonomy" id="75058"/>
    <lineage>
        <taxon>Eukaryota</taxon>
        <taxon>Discoba</taxon>
        <taxon>Euglenozoa</taxon>
        <taxon>Kinetoplastea</taxon>
        <taxon>Metakinetoplastina</taxon>
        <taxon>Eubodonida</taxon>
        <taxon>Bodonidae</taxon>
        <taxon>Bodo</taxon>
    </lineage>
</organism>
<reference evidence="12" key="1">
    <citation type="submission" date="2015-09" db="EMBL/GenBank/DDBJ databases">
        <authorList>
            <consortium name="Pathogen Informatics"/>
        </authorList>
    </citation>
    <scope>NUCLEOTIDE SEQUENCE [LARGE SCALE GENOMIC DNA]</scope>
    <source>
        <strain evidence="12">Lake Konstanz</strain>
    </source>
</reference>
<protein>
    <recommendedName>
        <fullName evidence="8">Geranylgeranyl transferase type II subunit beta</fullName>
    </recommendedName>
    <alternativeName>
        <fullName evidence="9">Type II protein geranyl-geranyltransferase subunit beta</fullName>
    </alternativeName>
</protein>
<evidence type="ECO:0000256" key="5">
    <source>
        <dbReference type="ARBA" id="ARBA00022723"/>
    </source>
</evidence>
<evidence type="ECO:0000256" key="4">
    <source>
        <dbReference type="ARBA" id="ARBA00022679"/>
    </source>
</evidence>
<dbReference type="VEuPathDB" id="TriTrypDB:BSAL_09990"/>
<dbReference type="OrthoDB" id="24893at2759"/>
<dbReference type="PANTHER" id="PTHR11774:SF11">
    <property type="entry name" value="GERANYLGERANYL TRANSFERASE TYPE-2 SUBUNIT BETA"/>
    <property type="match status" value="1"/>
</dbReference>
<proteinExistence type="inferred from homology"/>
<dbReference type="SUPFAM" id="SSF48239">
    <property type="entry name" value="Terpenoid cyclases/Protein prenyltransferases"/>
    <property type="match status" value="1"/>
</dbReference>
<dbReference type="GO" id="GO:0008318">
    <property type="term" value="F:protein prenyltransferase activity"/>
    <property type="evidence" value="ECO:0007669"/>
    <property type="project" value="InterPro"/>
</dbReference>
<evidence type="ECO:0000256" key="6">
    <source>
        <dbReference type="ARBA" id="ARBA00022737"/>
    </source>
</evidence>
<evidence type="ECO:0000259" key="10">
    <source>
        <dbReference type="Pfam" id="PF00432"/>
    </source>
</evidence>
<dbReference type="InterPro" id="IPR008930">
    <property type="entry name" value="Terpenoid_cyclase/PrenylTrfase"/>
</dbReference>
<accession>A0A0S4JB48</accession>
<dbReference type="InterPro" id="IPR045089">
    <property type="entry name" value="PGGT1B-like"/>
</dbReference>
<sequence length="223" mass="24573">MILLMLQHPNGGSSAVPCDDYELTLDSDVRAPVQDFVLRCWSQHEGGFGGLPRSEAHGGMTYCSVASLALLGWWRHNTAQVRSMRRRAIHWCVQRHGCGPVANEETVDDELDHWERVGDGQGFQGRPNKTHDTCYTFWIGCALRILEASEFGMKEDSSLLNDERLSEFVLSCEGPLGGFGRDGQDSDPLHSALGFAGLSCRRGVLGRKLHPVYSTIAQVEGAV</sequence>
<evidence type="ECO:0000256" key="2">
    <source>
        <dbReference type="ARBA" id="ARBA00010497"/>
    </source>
</evidence>
<evidence type="ECO:0000256" key="7">
    <source>
        <dbReference type="ARBA" id="ARBA00022833"/>
    </source>
</evidence>
<keyword evidence="6" id="KW-0677">Repeat</keyword>
<name>A0A0S4JB48_BODSA</name>
<dbReference type="Pfam" id="PF00432">
    <property type="entry name" value="Prenyltrans"/>
    <property type="match status" value="1"/>
</dbReference>
<dbReference type="AlphaFoldDB" id="A0A0S4JB48"/>
<evidence type="ECO:0000313" key="11">
    <source>
        <dbReference type="EMBL" id="CUG87422.1"/>
    </source>
</evidence>
<dbReference type="Gene3D" id="1.50.10.20">
    <property type="match status" value="1"/>
</dbReference>
<keyword evidence="12" id="KW-1185">Reference proteome</keyword>
<dbReference type="GO" id="GO:0046872">
    <property type="term" value="F:metal ion binding"/>
    <property type="evidence" value="ECO:0007669"/>
    <property type="project" value="UniProtKB-KW"/>
</dbReference>
<evidence type="ECO:0000313" key="12">
    <source>
        <dbReference type="Proteomes" id="UP000051952"/>
    </source>
</evidence>
<keyword evidence="7" id="KW-0862">Zinc</keyword>
<feature type="domain" description="Prenyltransferase alpha-alpha toroid" evidence="10">
    <location>
        <begin position="32"/>
        <end position="211"/>
    </location>
</feature>
<dbReference type="PANTHER" id="PTHR11774">
    <property type="entry name" value="GERANYLGERANYL TRANSFERASE TYPE BETA SUBUNIT"/>
    <property type="match status" value="1"/>
</dbReference>
<keyword evidence="3" id="KW-0637">Prenyltransferase</keyword>
<evidence type="ECO:0000256" key="8">
    <source>
        <dbReference type="ARBA" id="ARBA00030816"/>
    </source>
</evidence>
<dbReference type="Proteomes" id="UP000051952">
    <property type="component" value="Unassembled WGS sequence"/>
</dbReference>
<comment type="similarity">
    <text evidence="2">Belongs to the protein prenyltransferase subunit beta family.</text>
</comment>
<dbReference type="InterPro" id="IPR001330">
    <property type="entry name" value="Prenyltrans"/>
</dbReference>
<evidence type="ECO:0000256" key="9">
    <source>
        <dbReference type="ARBA" id="ARBA00032766"/>
    </source>
</evidence>
<evidence type="ECO:0000256" key="1">
    <source>
        <dbReference type="ARBA" id="ARBA00001947"/>
    </source>
</evidence>
<keyword evidence="5" id="KW-0479">Metal-binding</keyword>
<dbReference type="EMBL" id="CYKH01001509">
    <property type="protein sequence ID" value="CUG87422.1"/>
    <property type="molecule type" value="Genomic_DNA"/>
</dbReference>
<keyword evidence="4" id="KW-0808">Transferase</keyword>
<gene>
    <name evidence="11" type="ORF">BSAL_09990</name>
</gene>
<evidence type="ECO:0000256" key="3">
    <source>
        <dbReference type="ARBA" id="ARBA00022602"/>
    </source>
</evidence>
<comment type="cofactor">
    <cofactor evidence="1">
        <name>Zn(2+)</name>
        <dbReference type="ChEBI" id="CHEBI:29105"/>
    </cofactor>
</comment>